<keyword evidence="2 7" id="KW-0378">Hydrolase</keyword>
<comment type="caution">
    <text evidence="7">The sequence shown here is derived from an EMBL/GenBank/DDBJ whole genome shotgun (WGS) entry which is preliminary data.</text>
</comment>
<feature type="domain" description="Peptidase M20 dimerisation" evidence="5">
    <location>
        <begin position="181"/>
        <end position="277"/>
    </location>
</feature>
<keyword evidence="8" id="KW-1185">Reference proteome</keyword>
<dbReference type="GO" id="GO:0016813">
    <property type="term" value="F:hydrolase activity, acting on carbon-nitrogen (but not peptide) bonds, in linear amidines"/>
    <property type="evidence" value="ECO:0007669"/>
    <property type="project" value="InterPro"/>
</dbReference>
<evidence type="ECO:0000259" key="5">
    <source>
        <dbReference type="Pfam" id="PF07687"/>
    </source>
</evidence>
<dbReference type="SUPFAM" id="SSF55031">
    <property type="entry name" value="Bacterial exopeptidase dimerisation domain"/>
    <property type="match status" value="1"/>
</dbReference>
<accession>A0A5P0YZC2</accession>
<dbReference type="RefSeq" id="WP_143651073.1">
    <property type="nucleotide sequence ID" value="NZ_JABJXA010000115.1"/>
</dbReference>
<dbReference type="InterPro" id="IPR002933">
    <property type="entry name" value="Peptidase_M20"/>
</dbReference>
<evidence type="ECO:0000313" key="7">
    <source>
        <dbReference type="EMBL" id="MQS04932.1"/>
    </source>
</evidence>
<keyword evidence="3" id="KW-0479">Metal-binding</keyword>
<organism evidence="7 8">
    <name type="scientific">Streptomyces alkaliterrae</name>
    <dbReference type="NCBI Taxonomy" id="2213162"/>
    <lineage>
        <taxon>Bacteria</taxon>
        <taxon>Bacillati</taxon>
        <taxon>Actinomycetota</taxon>
        <taxon>Actinomycetes</taxon>
        <taxon>Kitasatosporales</taxon>
        <taxon>Streptomycetaceae</taxon>
        <taxon>Streptomyces</taxon>
    </lineage>
</organism>
<feature type="binding site" evidence="4">
    <location>
        <position position="259"/>
    </location>
    <ligand>
        <name>allantoate</name>
        <dbReference type="ChEBI" id="CHEBI:17536"/>
    </ligand>
</feature>
<dbReference type="EMBL" id="JABJXA010000115">
    <property type="protein sequence ID" value="MBB1260729.1"/>
    <property type="molecule type" value="Genomic_DNA"/>
</dbReference>
<feature type="binding site" evidence="4">
    <location>
        <position position="246"/>
    </location>
    <ligand>
        <name>allantoate</name>
        <dbReference type="ChEBI" id="CHEBI:17536"/>
    </ligand>
</feature>
<feature type="binding site" evidence="3">
    <location>
        <position position="94"/>
    </location>
    <ligand>
        <name>Zn(2+)</name>
        <dbReference type="ChEBI" id="CHEBI:29105"/>
        <label>1</label>
    </ligand>
</feature>
<feature type="binding site" evidence="3">
    <location>
        <position position="83"/>
    </location>
    <ligand>
        <name>Zn(2+)</name>
        <dbReference type="ChEBI" id="CHEBI:29105"/>
        <label>1</label>
    </ligand>
</feature>
<dbReference type="InterPro" id="IPR011650">
    <property type="entry name" value="Peptidase_M20_dimer"/>
</dbReference>
<protein>
    <submittedName>
        <fullName evidence="7">M20/M25/M40 family metallo-hydrolase</fullName>
    </submittedName>
</protein>
<reference evidence="6" key="3">
    <citation type="journal article" name="Syst. Appl. Microbiol.">
        <title>Streptomyces alkaliterrae sp. nov., isolated from an alkaline soil, and emended descriptions of Streptomyces alkaliphilus, Streptomyces calidiresistens and Streptomyces durbertensis.</title>
        <authorList>
            <person name="Swiecimska M."/>
            <person name="Golinska P."/>
            <person name="Nouioui I."/>
            <person name="Wypij M."/>
            <person name="Rai M."/>
            <person name="Sangal V."/>
            <person name="Goodfellow M."/>
        </authorList>
    </citation>
    <scope>NUCLEOTIDE SEQUENCE</scope>
    <source>
        <strain evidence="6">OF8</strain>
    </source>
</reference>
<feature type="binding site" evidence="3">
    <location>
        <position position="353"/>
    </location>
    <ligand>
        <name>Zn(2+)</name>
        <dbReference type="ChEBI" id="CHEBI:29105"/>
        <label>2</label>
    </ligand>
</feature>
<dbReference type="SUPFAM" id="SSF53187">
    <property type="entry name" value="Zn-dependent exopeptidases"/>
    <property type="match status" value="1"/>
</dbReference>
<comment type="cofactor">
    <cofactor evidence="3">
        <name>Zn(2+)</name>
        <dbReference type="ChEBI" id="CHEBI:29105"/>
    </cofactor>
    <text evidence="3">Binds 2 Zn(2+) ions per subunit.</text>
</comment>
<feature type="binding site" evidence="4">
    <location>
        <position position="186"/>
    </location>
    <ligand>
        <name>allantoate</name>
        <dbReference type="ChEBI" id="CHEBI:17536"/>
    </ligand>
</feature>
<dbReference type="AlphaFoldDB" id="A0A5P0YZC2"/>
<dbReference type="Pfam" id="PF01546">
    <property type="entry name" value="Peptidase_M20"/>
    <property type="match status" value="1"/>
</dbReference>
<evidence type="ECO:0000313" key="6">
    <source>
        <dbReference type="EMBL" id="MBB1260729.1"/>
    </source>
</evidence>
<evidence type="ECO:0000313" key="8">
    <source>
        <dbReference type="Proteomes" id="UP000320857"/>
    </source>
</evidence>
<gene>
    <name evidence="7" type="ORF">FNX44_024360</name>
    <name evidence="6" type="ORF">H3147_18145</name>
</gene>
<reference evidence="9" key="2">
    <citation type="submission" date="2020-05" db="EMBL/GenBank/DDBJ databases">
        <title>Classification of alakaliphilic streptomycetes isolated from an alkaline soil next to Lonar Crater, India and a proposal for the recognition of Streptomyces alkaliterrae sp. nov.</title>
        <authorList>
            <person name="Golinska P."/>
        </authorList>
    </citation>
    <scope>NUCLEOTIDE SEQUENCE [LARGE SCALE GENOMIC DNA]</scope>
    <source>
        <strain evidence="9">OF8</strain>
    </source>
</reference>
<feature type="binding site" evidence="3">
    <location>
        <position position="161"/>
    </location>
    <ligand>
        <name>Zn(2+)</name>
        <dbReference type="ChEBI" id="CHEBI:29105"/>
        <label>1</label>
    </ligand>
</feature>
<evidence type="ECO:0000256" key="1">
    <source>
        <dbReference type="ARBA" id="ARBA00006153"/>
    </source>
</evidence>
<dbReference type="PANTHER" id="PTHR32494">
    <property type="entry name" value="ALLANTOATE DEIMINASE-RELATED"/>
    <property type="match status" value="1"/>
</dbReference>
<dbReference type="GO" id="GO:0046872">
    <property type="term" value="F:metal ion binding"/>
    <property type="evidence" value="ECO:0007669"/>
    <property type="project" value="UniProtKB-KW"/>
</dbReference>
<evidence type="ECO:0000313" key="9">
    <source>
        <dbReference type="Proteomes" id="UP000517765"/>
    </source>
</evidence>
<dbReference type="PANTHER" id="PTHR32494:SF5">
    <property type="entry name" value="ALLANTOATE AMIDOHYDROLASE"/>
    <property type="match status" value="1"/>
</dbReference>
<dbReference type="EMBL" id="VJYK02000387">
    <property type="protein sequence ID" value="MQS04932.1"/>
    <property type="molecule type" value="Genomic_DNA"/>
</dbReference>
<sequence length="394" mass="42629">MFTTTPDINSERLLKDLNRLAQIGAGADRAIHRIAGNDADMAARDWIDKTMRVSGLHSYYDAVDNVFSRRLDTSGPWLLIGSHSDTVPAAGHLDGAYGVVAAMEVLRTLHEHDHPIADHVETVAWFDEEGVMEGSKGGLTGSTAFTRDPHADDLFAYIELHVEQGPRMERDGLDLAPVTGIVGVRRYDVAVRGQANHAGTTPFELRQDAGRVAARVATELRRICQDIDPASVGNAGVISFDPAAANVVPGAARVELEVRAGTDQALDRIEQSLSDFLLLAADEEECAAELNRTSAKPAAVFDKRVYGVVEEVCRERTDRCEPLLSYAGHDASVISTRLPTAMLFVPSTGGFSHSNREHTSDEHLILGTQALLDAVIRTGETLLPGLLTKHLTTV</sequence>
<reference evidence="7 8" key="1">
    <citation type="submission" date="2019-10" db="EMBL/GenBank/DDBJ databases">
        <title>Streptomyces sp. nov., a novel actinobacterium isolated from alkaline environment.</title>
        <authorList>
            <person name="Golinska P."/>
        </authorList>
    </citation>
    <scope>NUCLEOTIDE SEQUENCE [LARGE SCALE GENOMIC DNA]</scope>
    <source>
        <strain evidence="7 8">OF1</strain>
    </source>
</reference>
<dbReference type="InterPro" id="IPR036264">
    <property type="entry name" value="Bact_exopeptidase_dim_dom"/>
</dbReference>
<proteinExistence type="inferred from homology"/>
<feature type="binding site" evidence="3">
    <location>
        <position position="129"/>
    </location>
    <ligand>
        <name>Zn(2+)</name>
        <dbReference type="ChEBI" id="CHEBI:29105"/>
        <label>2</label>
    </ligand>
</feature>
<evidence type="ECO:0000256" key="2">
    <source>
        <dbReference type="ARBA" id="ARBA00022801"/>
    </source>
</evidence>
<dbReference type="Pfam" id="PF07687">
    <property type="entry name" value="M20_dimer"/>
    <property type="match status" value="1"/>
</dbReference>
<dbReference type="InterPro" id="IPR010158">
    <property type="entry name" value="Amidase_Cbmase"/>
</dbReference>
<dbReference type="PIRSF" id="PIRSF001235">
    <property type="entry name" value="Amidase_carbamoylase"/>
    <property type="match status" value="1"/>
</dbReference>
<dbReference type="Proteomes" id="UP000320857">
    <property type="component" value="Unassembled WGS sequence"/>
</dbReference>
<evidence type="ECO:0000256" key="3">
    <source>
        <dbReference type="PIRSR" id="PIRSR001235-1"/>
    </source>
</evidence>
<comment type="similarity">
    <text evidence="1">Belongs to the peptidase M20 family.</text>
</comment>
<evidence type="ECO:0000256" key="4">
    <source>
        <dbReference type="PIRSR" id="PIRSR001235-2"/>
    </source>
</evidence>
<keyword evidence="3" id="KW-0862">Zinc</keyword>
<feature type="binding site" evidence="3">
    <location>
        <position position="94"/>
    </location>
    <ligand>
        <name>Zn(2+)</name>
        <dbReference type="ChEBI" id="CHEBI:29105"/>
        <label>2</label>
    </ligand>
</feature>
<dbReference type="Proteomes" id="UP000517765">
    <property type="component" value="Unassembled WGS sequence"/>
</dbReference>
<name>A0A5P0YZC2_9ACTN</name>
<dbReference type="Gene3D" id="3.40.630.10">
    <property type="entry name" value="Zn peptidases"/>
    <property type="match status" value="3"/>
</dbReference>